<dbReference type="EMBL" id="BOMS01000171">
    <property type="protein sequence ID" value="GIE73366.1"/>
    <property type="molecule type" value="Genomic_DNA"/>
</dbReference>
<accession>A0ABQ4BRS0</accession>
<evidence type="ECO:0000313" key="1">
    <source>
        <dbReference type="EMBL" id="GIE73366.1"/>
    </source>
</evidence>
<proteinExistence type="predicted"/>
<protein>
    <submittedName>
        <fullName evidence="1">Uncharacterized protein</fullName>
    </submittedName>
</protein>
<dbReference type="Proteomes" id="UP000624709">
    <property type="component" value="Unassembled WGS sequence"/>
</dbReference>
<comment type="caution">
    <text evidence="1">The sequence shown here is derived from an EMBL/GenBank/DDBJ whole genome shotgun (WGS) entry which is preliminary data.</text>
</comment>
<name>A0ABQ4BRS0_9ACTN</name>
<reference evidence="1 2" key="1">
    <citation type="submission" date="2021-01" db="EMBL/GenBank/DDBJ databases">
        <title>Whole genome shotgun sequence of Actinoplanes palleronii NBRC 14916.</title>
        <authorList>
            <person name="Komaki H."/>
            <person name="Tamura T."/>
        </authorList>
    </citation>
    <scope>NUCLEOTIDE SEQUENCE [LARGE SCALE GENOMIC DNA]</scope>
    <source>
        <strain evidence="1 2">NBRC 14916</strain>
    </source>
</reference>
<gene>
    <name evidence="1" type="ORF">Apa02nite_094740</name>
</gene>
<organism evidence="1 2">
    <name type="scientific">Actinoplanes palleronii</name>
    <dbReference type="NCBI Taxonomy" id="113570"/>
    <lineage>
        <taxon>Bacteria</taxon>
        <taxon>Bacillati</taxon>
        <taxon>Actinomycetota</taxon>
        <taxon>Actinomycetes</taxon>
        <taxon>Micromonosporales</taxon>
        <taxon>Micromonosporaceae</taxon>
        <taxon>Actinoplanes</taxon>
    </lineage>
</organism>
<evidence type="ECO:0000313" key="2">
    <source>
        <dbReference type="Proteomes" id="UP000624709"/>
    </source>
</evidence>
<sequence>MSAYEQDALVALLRSEGDRLRAADPRLLTPAGGRRTRTGGVSCWLSVYPYDGAADPSMEITVALDGEAGCYHAESDIGTFDGQIMTLLQTGPQLRDLEELLAMLRTFFTEHTDLSLRLARQR</sequence>
<keyword evidence="2" id="KW-1185">Reference proteome</keyword>
<dbReference type="RefSeq" id="WP_203830971.1">
    <property type="nucleotide sequence ID" value="NZ_BAAATY010000063.1"/>
</dbReference>